<keyword evidence="3" id="KW-1185">Reference proteome</keyword>
<dbReference type="InParanoid" id="A0A165RN25"/>
<dbReference type="AlphaFoldDB" id="A0A165RN25"/>
<protein>
    <submittedName>
        <fullName evidence="2">Uncharacterized protein</fullName>
    </submittedName>
</protein>
<feature type="region of interest" description="Disordered" evidence="1">
    <location>
        <begin position="15"/>
        <end position="42"/>
    </location>
</feature>
<evidence type="ECO:0000313" key="2">
    <source>
        <dbReference type="EMBL" id="KZT24054.1"/>
    </source>
</evidence>
<dbReference type="Proteomes" id="UP000076761">
    <property type="component" value="Unassembled WGS sequence"/>
</dbReference>
<name>A0A165RN25_9AGAM</name>
<dbReference type="EMBL" id="KV425580">
    <property type="protein sequence ID" value="KZT24054.1"/>
    <property type="molecule type" value="Genomic_DNA"/>
</dbReference>
<sequence length="169" mass="18989">MLSCSRQLHRHSNVRKSSSCSCSNHRSGSTGPDRRSSRPPPISSSHLVWSIATNYRRYNSATSCGWTWQSAGNVSADRPRCVLTLEYAQTFGTVVKLMPLMNLMGNDTAFGPWAVHPILSEIQMKEVPSDIQFARGQYDNYQVHSRFQSSNSVFRHTAKTSSKRMSIFA</sequence>
<organism evidence="2 3">
    <name type="scientific">Neolentinus lepideus HHB14362 ss-1</name>
    <dbReference type="NCBI Taxonomy" id="1314782"/>
    <lineage>
        <taxon>Eukaryota</taxon>
        <taxon>Fungi</taxon>
        <taxon>Dikarya</taxon>
        <taxon>Basidiomycota</taxon>
        <taxon>Agaricomycotina</taxon>
        <taxon>Agaricomycetes</taxon>
        <taxon>Gloeophyllales</taxon>
        <taxon>Gloeophyllaceae</taxon>
        <taxon>Neolentinus</taxon>
    </lineage>
</organism>
<accession>A0A165RN25</accession>
<feature type="compositionally biased region" description="Low complexity" evidence="1">
    <location>
        <begin position="15"/>
        <end position="31"/>
    </location>
</feature>
<evidence type="ECO:0000256" key="1">
    <source>
        <dbReference type="SAM" id="MobiDB-lite"/>
    </source>
</evidence>
<evidence type="ECO:0000313" key="3">
    <source>
        <dbReference type="Proteomes" id="UP000076761"/>
    </source>
</evidence>
<reference evidence="2 3" key="1">
    <citation type="journal article" date="2016" name="Mol. Biol. Evol.">
        <title>Comparative Genomics of Early-Diverging Mushroom-Forming Fungi Provides Insights into the Origins of Lignocellulose Decay Capabilities.</title>
        <authorList>
            <person name="Nagy L.G."/>
            <person name="Riley R."/>
            <person name="Tritt A."/>
            <person name="Adam C."/>
            <person name="Daum C."/>
            <person name="Floudas D."/>
            <person name="Sun H."/>
            <person name="Yadav J.S."/>
            <person name="Pangilinan J."/>
            <person name="Larsson K.H."/>
            <person name="Matsuura K."/>
            <person name="Barry K."/>
            <person name="Labutti K."/>
            <person name="Kuo R."/>
            <person name="Ohm R.A."/>
            <person name="Bhattacharya S.S."/>
            <person name="Shirouzu T."/>
            <person name="Yoshinaga Y."/>
            <person name="Martin F.M."/>
            <person name="Grigoriev I.V."/>
            <person name="Hibbett D.S."/>
        </authorList>
    </citation>
    <scope>NUCLEOTIDE SEQUENCE [LARGE SCALE GENOMIC DNA]</scope>
    <source>
        <strain evidence="2 3">HHB14362 ss-1</strain>
    </source>
</reference>
<gene>
    <name evidence="2" type="ORF">NEOLEDRAFT_496058</name>
</gene>
<proteinExistence type="predicted"/>